<keyword evidence="1" id="KW-1003">Cell membrane</keyword>
<evidence type="ECO:0000256" key="5">
    <source>
        <dbReference type="SAM" id="Phobius"/>
    </source>
</evidence>
<sequence>MGEFNVYGIYVPALLVQAIFAYICFRWLSPLTNKWIAQGWIALPSIFNLCFYLLLLLVIHQIFVGLGA</sequence>
<dbReference type="InterPro" id="IPR012451">
    <property type="entry name" value="DUF1656"/>
</dbReference>
<dbReference type="Proteomes" id="UP000020595">
    <property type="component" value="Unassembled WGS sequence"/>
</dbReference>
<evidence type="ECO:0000256" key="2">
    <source>
        <dbReference type="ARBA" id="ARBA00022692"/>
    </source>
</evidence>
<evidence type="ECO:0000256" key="4">
    <source>
        <dbReference type="ARBA" id="ARBA00023136"/>
    </source>
</evidence>
<evidence type="ECO:0000256" key="1">
    <source>
        <dbReference type="ARBA" id="ARBA00022475"/>
    </source>
</evidence>
<dbReference type="PATRIC" id="fig|1310613.3.peg.488"/>
<evidence type="ECO:0000313" key="6">
    <source>
        <dbReference type="EMBL" id="EXB07380.1"/>
    </source>
</evidence>
<organism evidence="6 7">
    <name type="scientific">Acinetobacter baumannii (strain 1295743)</name>
    <dbReference type="NCBI Taxonomy" id="1310613"/>
    <lineage>
        <taxon>Bacteria</taxon>
        <taxon>Pseudomonadati</taxon>
        <taxon>Pseudomonadota</taxon>
        <taxon>Gammaproteobacteria</taxon>
        <taxon>Moraxellales</taxon>
        <taxon>Moraxellaceae</taxon>
        <taxon>Acinetobacter</taxon>
        <taxon>Acinetobacter calcoaceticus/baumannii complex</taxon>
    </lineage>
</organism>
<keyword evidence="2 5" id="KW-0812">Transmembrane</keyword>
<keyword evidence="3 5" id="KW-1133">Transmembrane helix</keyword>
<evidence type="ECO:0000256" key="3">
    <source>
        <dbReference type="ARBA" id="ARBA00022989"/>
    </source>
</evidence>
<accession>A0A009HWL3</accession>
<proteinExistence type="predicted"/>
<dbReference type="EMBL" id="JEWH01000003">
    <property type="protein sequence ID" value="EXB07380.1"/>
    <property type="molecule type" value="Genomic_DNA"/>
</dbReference>
<reference evidence="6 7" key="1">
    <citation type="submission" date="2014-02" db="EMBL/GenBank/DDBJ databases">
        <title>Comparative genomics and transcriptomics to identify genetic mechanisms underlying the emergence of carbapenem resistant Acinetobacter baumannii (CRAb).</title>
        <authorList>
            <person name="Harris A.D."/>
            <person name="Johnson K.J."/>
            <person name="George J."/>
            <person name="Shefchek K."/>
            <person name="Daugherty S.C."/>
            <person name="Parankush S."/>
            <person name="Sadzewicz L."/>
            <person name="Tallon L."/>
            <person name="Sengamalay N."/>
            <person name="Hazen T.H."/>
            <person name="Rasko D.A."/>
        </authorList>
    </citation>
    <scope>NUCLEOTIDE SEQUENCE [LARGE SCALE GENOMIC DNA]</scope>
    <source>
        <strain evidence="6 7">1295743</strain>
    </source>
</reference>
<evidence type="ECO:0000313" key="7">
    <source>
        <dbReference type="Proteomes" id="UP000020595"/>
    </source>
</evidence>
<feature type="transmembrane region" description="Helical" evidence="5">
    <location>
        <begin position="40"/>
        <end position="63"/>
    </location>
</feature>
<feature type="transmembrane region" description="Helical" evidence="5">
    <location>
        <begin position="6"/>
        <end position="28"/>
    </location>
</feature>
<dbReference type="RefSeq" id="WP_000503613.1">
    <property type="nucleotide sequence ID" value="NZ_JEWH01000003.1"/>
</dbReference>
<comment type="caution">
    <text evidence="6">The sequence shown here is derived from an EMBL/GenBank/DDBJ whole genome shotgun (WGS) entry which is preliminary data.</text>
</comment>
<evidence type="ECO:0008006" key="8">
    <source>
        <dbReference type="Google" id="ProtNLM"/>
    </source>
</evidence>
<dbReference type="AlphaFoldDB" id="A0A009HWL3"/>
<gene>
    <name evidence="6" type="ORF">J512_0512</name>
</gene>
<name>A0A009HWL3_ACIB9</name>
<keyword evidence="4 5" id="KW-0472">Membrane</keyword>
<dbReference type="Pfam" id="PF07869">
    <property type="entry name" value="DUF1656"/>
    <property type="match status" value="1"/>
</dbReference>
<protein>
    <recommendedName>
        <fullName evidence="8">DUF1656 domain-containing protein</fullName>
    </recommendedName>
</protein>
<dbReference type="GeneID" id="92892313"/>